<gene>
    <name evidence="1" type="ORF">TDUB1175_LOCUS19920</name>
</gene>
<reference evidence="1" key="1">
    <citation type="submission" date="2021-01" db="EMBL/GenBank/DDBJ databases">
        <authorList>
            <person name="Corre E."/>
            <person name="Pelletier E."/>
            <person name="Niang G."/>
            <person name="Scheremetjew M."/>
            <person name="Finn R."/>
            <person name="Kale V."/>
            <person name="Holt S."/>
            <person name="Cochrane G."/>
            <person name="Meng A."/>
            <person name="Brown T."/>
            <person name="Cohen L."/>
        </authorList>
    </citation>
    <scope>NUCLEOTIDE SEQUENCE</scope>
    <source>
        <strain evidence="1">CCMP147</strain>
    </source>
</reference>
<sequence length="184" mass="21306">MYGIAPENVPTHSGGRLVLDHTQWLCDRLQIEEQRRQSAGTSMNLVTDAAFDVQDGELHRAEKRARRSQDYIPREGESGAVGLHDCSQKALTPWVPTLLLFNTFSDKLRFLLCAAFIAKKTNAFLWLKVDMCPQKTRLIFQASYNLPHRLKWLRFLELLTETNLQLMRQIYYCPIVSIRQVQIN</sequence>
<accession>A0A7R9WEQ1</accession>
<protein>
    <submittedName>
        <fullName evidence="1">Uncharacterized protein</fullName>
    </submittedName>
</protein>
<proteinExistence type="predicted"/>
<organism evidence="1">
    <name type="scientific">Pseudictyota dubia</name>
    <dbReference type="NCBI Taxonomy" id="2749911"/>
    <lineage>
        <taxon>Eukaryota</taxon>
        <taxon>Sar</taxon>
        <taxon>Stramenopiles</taxon>
        <taxon>Ochrophyta</taxon>
        <taxon>Bacillariophyta</taxon>
        <taxon>Mediophyceae</taxon>
        <taxon>Biddulphiophycidae</taxon>
        <taxon>Eupodiscales</taxon>
        <taxon>Odontellaceae</taxon>
        <taxon>Pseudictyota</taxon>
    </lineage>
</organism>
<dbReference type="EMBL" id="HBED01039627">
    <property type="protein sequence ID" value="CAD8321504.1"/>
    <property type="molecule type" value="Transcribed_RNA"/>
</dbReference>
<dbReference type="AlphaFoldDB" id="A0A7R9WEQ1"/>
<evidence type="ECO:0000313" key="1">
    <source>
        <dbReference type="EMBL" id="CAD8321504.1"/>
    </source>
</evidence>
<name>A0A7R9WEQ1_9STRA</name>